<feature type="coiled-coil region" evidence="1">
    <location>
        <begin position="277"/>
        <end position="304"/>
    </location>
</feature>
<evidence type="ECO:0000313" key="2">
    <source>
        <dbReference type="EMBL" id="OQR89973.1"/>
    </source>
</evidence>
<gene>
    <name evidence="2" type="ORF">THRCLA_09490</name>
</gene>
<sequence length="923" mass="106694">MVIPRRNTSDDDMKILQRLQARANQRRRKFLPLQSLNQEHTSEETQYDCTTLCRSAGQPVYPLNVAAEYFRIFRHGYQAHNKANGDYQFGFLKSTFSPDVMFMGQTGINKVYEQGQLYHSLFHSLEMTCSGFEVVDQNECTTIRAPAKMHLRISRKTIETLYPHIVHNKHLVQRLVGQVWNVPVLINFRCDNEGRVLELDTVADMTPGLLHILGNADDTQFVLGASHITPKAELLIKYEENWVKVWFINHFDMPAQTAETRKSRRRVQSRHNQRRYRQQYRDNVADLEKDVRDLETVVARYDGQLSALRSAIRLHEPEINVAAEYFRIFRHSYQRAIPSQAQYQCDFMHSAMDPDILFMGQIGIKKVFEQWTLYHSLFHSFEMTCAGLDVLVVDGGTIVRAPSQMDLRISRQTIEALYPHVLQNERIVQKLIGRILRMPVLIHFRYDETDRMVELDTSADMTTGLIEILESIEDTVTVLSHGRINDKAEIKAPEVFYSIGKWFIGIKSLTATTVVNSAVIFCCAMPKVRESKEAREKRLVRCRVNQKRYRAKKKQTNTQIIKEVPELAKYVARLEGQLDVLRASTRLNNPEVSVAAEYFRIFQYSHQRNVQQQFEFLTSSMDPNLKFMGQVGINKLLDQWTLYHTLFHSFEMTCPAFQVLYIENNKVVRAPAIMDLRISRTTLEALYPHVLHDERLVQKLIGKVLRMAVLIHLHYDENSRVVEFATAADMTVGWSNLLESLDDTLTVLGGARIRHDAELGAEGVVVQATYYLRNAENHKKLQLDFLSSTMHREIVFMEQVGIEKVFEQYELYHLVFAAFDITYKNLEVIKLDNTTIVRVPATIDLLLSEKTLEHLYPHVLSNLSITKKMVSQRLHLPVLMYFHFDQFGKIIELTTHTNLTSSLFELLGNVGETLIATEGAKIT</sequence>
<dbReference type="CDD" id="cd14688">
    <property type="entry name" value="bZIP_YAP"/>
    <property type="match status" value="1"/>
</dbReference>
<evidence type="ECO:0008006" key="4">
    <source>
        <dbReference type="Google" id="ProtNLM"/>
    </source>
</evidence>
<name>A0A1V9YWG8_9STRA</name>
<dbReference type="AlphaFoldDB" id="A0A1V9YWG8"/>
<accession>A0A1V9YWG8</accession>
<dbReference type="OrthoDB" id="96557at2759"/>
<protein>
    <recommendedName>
        <fullName evidence="4">Bzip transcription factor</fullName>
    </recommendedName>
</protein>
<dbReference type="Proteomes" id="UP000243217">
    <property type="component" value="Unassembled WGS sequence"/>
</dbReference>
<proteinExistence type="predicted"/>
<keyword evidence="3" id="KW-1185">Reference proteome</keyword>
<comment type="caution">
    <text evidence="2">The sequence shown here is derived from an EMBL/GenBank/DDBJ whole genome shotgun (WGS) entry which is preliminary data.</text>
</comment>
<keyword evidence="1" id="KW-0175">Coiled coil</keyword>
<evidence type="ECO:0000256" key="1">
    <source>
        <dbReference type="SAM" id="Coils"/>
    </source>
</evidence>
<evidence type="ECO:0000313" key="3">
    <source>
        <dbReference type="Proteomes" id="UP000243217"/>
    </source>
</evidence>
<dbReference type="EMBL" id="JNBS01002621">
    <property type="protein sequence ID" value="OQR89973.1"/>
    <property type="molecule type" value="Genomic_DNA"/>
</dbReference>
<reference evidence="2 3" key="1">
    <citation type="journal article" date="2014" name="Genome Biol. Evol.">
        <title>The secreted proteins of Achlya hypogyna and Thraustotheca clavata identify the ancestral oomycete secretome and reveal gene acquisitions by horizontal gene transfer.</title>
        <authorList>
            <person name="Misner I."/>
            <person name="Blouin N."/>
            <person name="Leonard G."/>
            <person name="Richards T.A."/>
            <person name="Lane C.E."/>
        </authorList>
    </citation>
    <scope>NUCLEOTIDE SEQUENCE [LARGE SCALE GENOMIC DNA]</scope>
    <source>
        <strain evidence="2 3">ATCC 34112</strain>
    </source>
</reference>
<dbReference type="CDD" id="cd14686">
    <property type="entry name" value="bZIP"/>
    <property type="match status" value="1"/>
</dbReference>
<organism evidence="2 3">
    <name type="scientific">Thraustotheca clavata</name>
    <dbReference type="NCBI Taxonomy" id="74557"/>
    <lineage>
        <taxon>Eukaryota</taxon>
        <taxon>Sar</taxon>
        <taxon>Stramenopiles</taxon>
        <taxon>Oomycota</taxon>
        <taxon>Saprolegniomycetes</taxon>
        <taxon>Saprolegniales</taxon>
        <taxon>Achlyaceae</taxon>
        <taxon>Thraustotheca</taxon>
    </lineage>
</organism>